<reference evidence="8" key="1">
    <citation type="submission" date="2024-04" db="EMBL/GenBank/DDBJ databases">
        <authorList>
            <person name="Shaw F."/>
            <person name="Minotto A."/>
        </authorList>
    </citation>
    <scope>NUCLEOTIDE SEQUENCE [LARGE SCALE GENOMIC DNA]</scope>
</reference>
<sequence length="663" mass="73987">MRGGFCFFPLNSDKMTSVFQTNIGRQATAPTTSYQQSYQQSQAYAAQHRPTITDDYERWYTENVPSNRMLLSLRSGIDSEISWALDRLCRLCNNEQFVLAAIPGLTDALFVWPDWFVGTGAEECAKKASLFALPKTLEKHRRHALEAMFILKNSAVNDANAVELATHPRTRSLILLALHRMKPDSDANTEFLTYIVELLQQISGTLVLPPPDSPLLANPVPPLQTLAATASDRSLIISSLRTLMLQMANPANIAHLTPDTPALSAAIRYLPLLSDKLLVETCLNYLYTHLSHPPMTKAFLLHPELASTLKLLVIIMLSEQVEETISINIAGPVHTAPAVAETSKDYELSQEELERLLPIPEPQRCYEWMKIMFDARPDGELTQVEVWNAYREAFYFHKERYPVLAASDVIKNVNAVFDQAHAMVLPGPPQRFIVRGVERRKVRSDADKFKCRWDRSECTTETFASAGELYEHVLAAHIDAHPDPELPCTWSSCTHPPLPKSHLRGHVLTHLPSSQPAPLQPGQQDRITLPSEGFPNPISNPTSRPVPPVRDATITYKQPSVDPPSNALTALLCIRVLFRVAFASAEAAPRADDDHFGFPGIIEDTGEDEELTNGASDSEKRGERRGRKAFTGVRHLLEGVRIRDETLMEWITEMVDAGLDGTT</sequence>
<accession>A0ABP1CH60</accession>
<evidence type="ECO:0000256" key="4">
    <source>
        <dbReference type="ARBA" id="ARBA00023242"/>
    </source>
</evidence>
<feature type="domain" description="RFX-type winged-helix" evidence="6">
    <location>
        <begin position="365"/>
        <end position="441"/>
    </location>
</feature>
<evidence type="ECO:0000313" key="7">
    <source>
        <dbReference type="EMBL" id="CAL1695025.1"/>
    </source>
</evidence>
<keyword evidence="1" id="KW-0156">Chromatin regulator</keyword>
<protein>
    <recommendedName>
        <fullName evidence="6">RFX-type winged-helix domain-containing protein</fullName>
    </recommendedName>
</protein>
<dbReference type="InterPro" id="IPR052406">
    <property type="entry name" value="Chromatin_Remodeling_Comp"/>
</dbReference>
<dbReference type="PANTHER" id="PTHR22970:SF14">
    <property type="entry name" value="AT-RICH INTERACTIVE DOMAIN-CONTAINING PROTEIN 2"/>
    <property type="match status" value="1"/>
</dbReference>
<organism evidence="7 8">
    <name type="scientific">Somion occarium</name>
    <dbReference type="NCBI Taxonomy" id="3059160"/>
    <lineage>
        <taxon>Eukaryota</taxon>
        <taxon>Fungi</taxon>
        <taxon>Dikarya</taxon>
        <taxon>Basidiomycota</taxon>
        <taxon>Agaricomycotina</taxon>
        <taxon>Agaricomycetes</taxon>
        <taxon>Polyporales</taxon>
        <taxon>Cerrenaceae</taxon>
        <taxon>Somion</taxon>
    </lineage>
</organism>
<evidence type="ECO:0000259" key="6">
    <source>
        <dbReference type="PROSITE" id="PS51526"/>
    </source>
</evidence>
<dbReference type="InterPro" id="IPR003150">
    <property type="entry name" value="DNA-bd_RFX"/>
</dbReference>
<keyword evidence="4" id="KW-0539">Nucleus</keyword>
<proteinExistence type="predicted"/>
<evidence type="ECO:0000256" key="2">
    <source>
        <dbReference type="ARBA" id="ARBA00023015"/>
    </source>
</evidence>
<dbReference type="Gene3D" id="3.30.160.60">
    <property type="entry name" value="Classic Zinc Finger"/>
    <property type="match status" value="1"/>
</dbReference>
<evidence type="ECO:0000256" key="5">
    <source>
        <dbReference type="SAM" id="MobiDB-lite"/>
    </source>
</evidence>
<dbReference type="EMBL" id="OZ037944">
    <property type="protein sequence ID" value="CAL1695025.1"/>
    <property type="molecule type" value="Genomic_DNA"/>
</dbReference>
<evidence type="ECO:0000256" key="3">
    <source>
        <dbReference type="ARBA" id="ARBA00023163"/>
    </source>
</evidence>
<gene>
    <name evidence="7" type="ORF">GFSPODELE1_LOCUS560</name>
</gene>
<dbReference type="Proteomes" id="UP001497453">
    <property type="component" value="Chromosome 1"/>
</dbReference>
<name>A0ABP1CH60_9APHY</name>
<dbReference type="PROSITE" id="PS51526">
    <property type="entry name" value="RFX_DBD"/>
    <property type="match status" value="1"/>
</dbReference>
<keyword evidence="2" id="KW-0805">Transcription regulation</keyword>
<evidence type="ECO:0000313" key="8">
    <source>
        <dbReference type="Proteomes" id="UP001497453"/>
    </source>
</evidence>
<keyword evidence="8" id="KW-1185">Reference proteome</keyword>
<keyword evidence="3" id="KW-0804">Transcription</keyword>
<dbReference type="PANTHER" id="PTHR22970">
    <property type="entry name" value="AT-RICH INTERACTIVE DOMAIN-CONTAINING PROTEIN 2"/>
    <property type="match status" value="1"/>
</dbReference>
<evidence type="ECO:0000256" key="1">
    <source>
        <dbReference type="ARBA" id="ARBA00022853"/>
    </source>
</evidence>
<feature type="region of interest" description="Disordered" evidence="5">
    <location>
        <begin position="593"/>
        <end position="626"/>
    </location>
</feature>